<sequence length="197" mass="21939">MIKKANQGDGQALSRLISGFDAKTGVGSYIRTPEEIAASNKRIWDNLGRDLKNIAGEVLPIYDTIRLITGKDPVTGEKTSRWTAAAWLGAELIPGNDLFKGGKLLEDVGDFAKVSDKIDDVGDVVKNSSNTQDWWKNIQRGNAFNKTVQEAELYPFYEVHLANGKRLDSYDLVAGEIISRERQLTWIRFKKAPLEAI</sequence>
<feature type="domain" description="Pre-toxin TG" evidence="3">
    <location>
        <begin position="53"/>
        <end position="100"/>
    </location>
</feature>
<comment type="subcellular location">
    <subcellularLocation>
        <location evidence="1">Secreted</location>
    </subcellularLocation>
</comment>
<dbReference type="Pfam" id="PF14449">
    <property type="entry name" value="PT-TG"/>
    <property type="match status" value="1"/>
</dbReference>
<dbReference type="InterPro" id="IPR027797">
    <property type="entry name" value="PT-TG_dom"/>
</dbReference>
<evidence type="ECO:0000313" key="5">
    <source>
        <dbReference type="Proteomes" id="UP000074356"/>
    </source>
</evidence>
<accession>A0A0Z8IY99</accession>
<evidence type="ECO:0000256" key="2">
    <source>
        <dbReference type="ARBA" id="ARBA00022525"/>
    </source>
</evidence>
<evidence type="ECO:0000313" key="4">
    <source>
        <dbReference type="EMBL" id="CYV43979.1"/>
    </source>
</evidence>
<dbReference type="RefSeq" id="WP_044682176.1">
    <property type="nucleotide sequence ID" value="NZ_CEHN01000014.1"/>
</dbReference>
<evidence type="ECO:0000256" key="1">
    <source>
        <dbReference type="ARBA" id="ARBA00004613"/>
    </source>
</evidence>
<keyword evidence="2" id="KW-0964">Secreted</keyword>
<dbReference type="Proteomes" id="UP000074356">
    <property type="component" value="Unassembled WGS sequence"/>
</dbReference>
<reference evidence="4 5" key="1">
    <citation type="submission" date="2016-02" db="EMBL/GenBank/DDBJ databases">
        <authorList>
            <consortium name="Pathogen Informatics"/>
        </authorList>
    </citation>
    <scope>NUCLEOTIDE SEQUENCE [LARGE SCALE GENOMIC DNA]</scope>
    <source>
        <strain evidence="4 5">LSS78</strain>
    </source>
</reference>
<evidence type="ECO:0000259" key="3">
    <source>
        <dbReference type="Pfam" id="PF14449"/>
    </source>
</evidence>
<organism evidence="4 5">
    <name type="scientific">Streptococcus suis</name>
    <dbReference type="NCBI Taxonomy" id="1307"/>
    <lineage>
        <taxon>Bacteria</taxon>
        <taxon>Bacillati</taxon>
        <taxon>Bacillota</taxon>
        <taxon>Bacilli</taxon>
        <taxon>Lactobacillales</taxon>
        <taxon>Streptococcaceae</taxon>
        <taxon>Streptococcus</taxon>
    </lineage>
</organism>
<protein>
    <recommendedName>
        <fullName evidence="3">Pre-toxin TG domain-containing protein</fullName>
    </recommendedName>
</protein>
<dbReference type="EMBL" id="FIIB01000004">
    <property type="protein sequence ID" value="CYV43979.1"/>
    <property type="molecule type" value="Genomic_DNA"/>
</dbReference>
<dbReference type="GO" id="GO:0005576">
    <property type="term" value="C:extracellular region"/>
    <property type="evidence" value="ECO:0007669"/>
    <property type="project" value="UniProtKB-SubCell"/>
</dbReference>
<name>A0A0Z8IY99_STRSU</name>
<proteinExistence type="predicted"/>
<dbReference type="AlphaFoldDB" id="A0A0Z8IY99"/>
<gene>
    <name evidence="4" type="ORF">ERS132440_00620</name>
</gene>